<comment type="caution">
    <text evidence="1">The sequence shown here is derived from an EMBL/GenBank/DDBJ whole genome shotgun (WGS) entry which is preliminary data.</text>
</comment>
<accession>A0A5R9PWX4</accession>
<dbReference type="Pfam" id="PF01501">
    <property type="entry name" value="Glyco_transf_8"/>
    <property type="match status" value="1"/>
</dbReference>
<reference evidence="1 2" key="1">
    <citation type="submission" date="2018-01" db="EMBL/GenBank/DDBJ databases">
        <title>Co-occurrence of chitin degradation, pigmentation and bioactivity in marine Pseudoalteromonas.</title>
        <authorList>
            <person name="Paulsen S."/>
            <person name="Gram L."/>
            <person name="Machado H."/>
        </authorList>
    </citation>
    <scope>NUCLEOTIDE SEQUENCE [LARGE SCALE GENOMIC DNA]</scope>
    <source>
        <strain evidence="1 2">S3663</strain>
    </source>
</reference>
<dbReference type="EMBL" id="PPSW01000051">
    <property type="protein sequence ID" value="TLX45145.1"/>
    <property type="molecule type" value="Genomic_DNA"/>
</dbReference>
<dbReference type="InterPro" id="IPR029044">
    <property type="entry name" value="Nucleotide-diphossugar_trans"/>
</dbReference>
<dbReference type="Proteomes" id="UP000309186">
    <property type="component" value="Unassembled WGS sequence"/>
</dbReference>
<dbReference type="SUPFAM" id="SSF53448">
    <property type="entry name" value="Nucleotide-diphospho-sugar transferases"/>
    <property type="match status" value="1"/>
</dbReference>
<protein>
    <submittedName>
        <fullName evidence="1">Glycosyl transferase</fullName>
    </submittedName>
</protein>
<dbReference type="GO" id="GO:0016757">
    <property type="term" value="F:glycosyltransferase activity"/>
    <property type="evidence" value="ECO:0007669"/>
    <property type="project" value="InterPro"/>
</dbReference>
<organism evidence="1 2">
    <name type="scientific">Pseudoalteromonas phenolica</name>
    <dbReference type="NCBI Taxonomy" id="161398"/>
    <lineage>
        <taxon>Bacteria</taxon>
        <taxon>Pseudomonadati</taxon>
        <taxon>Pseudomonadota</taxon>
        <taxon>Gammaproteobacteria</taxon>
        <taxon>Alteromonadales</taxon>
        <taxon>Pseudoalteromonadaceae</taxon>
        <taxon>Pseudoalteromonas</taxon>
    </lineage>
</organism>
<dbReference type="AlphaFoldDB" id="A0A5R9PWX4"/>
<keyword evidence="1" id="KW-0808">Transferase</keyword>
<sequence>MKKAIFTLAIGDNPMYQAAILSFQHYADKVGADLIISDSLHYPIKIENPKHSASPAWAEKLRIGELLKEYDRVLYVDADILITPNARDIFTEYDDSDYIYMLNEGAHCDRSLEKSLIEQQLGEVDWPKVNGQPDYYNVGVMLLSQSHQLFSYCDLPILQSVCNHIRFYEQTVFNYQIFKHQLKHTAISASFNRMDMFGEEGYLDADFIHYAGKGYAKNNRRRDVQFLKDFAQLYAGIVSEEDIKRLKAQAWQQYLNKIYKKYPLPNFLLKVLCERNVPHWST</sequence>
<proteinExistence type="predicted"/>
<name>A0A5R9PWX4_9GAMM</name>
<evidence type="ECO:0000313" key="1">
    <source>
        <dbReference type="EMBL" id="TLX45145.1"/>
    </source>
</evidence>
<evidence type="ECO:0000313" key="2">
    <source>
        <dbReference type="Proteomes" id="UP000309186"/>
    </source>
</evidence>
<gene>
    <name evidence="1" type="ORF">C1E24_20315</name>
</gene>
<dbReference type="OrthoDB" id="6284213at2"/>
<dbReference type="InterPro" id="IPR002495">
    <property type="entry name" value="Glyco_trans_8"/>
</dbReference>
<dbReference type="RefSeq" id="WP_138484652.1">
    <property type="nucleotide sequence ID" value="NZ_PPSW01000051.1"/>
</dbReference>
<dbReference type="Gene3D" id="3.90.550.10">
    <property type="entry name" value="Spore Coat Polysaccharide Biosynthesis Protein SpsA, Chain A"/>
    <property type="match status" value="1"/>
</dbReference>